<comment type="caution">
    <text evidence="2">The sequence shown here is derived from an EMBL/GenBank/DDBJ whole genome shotgun (WGS) entry which is preliminary data.</text>
</comment>
<evidence type="ECO:0000313" key="2">
    <source>
        <dbReference type="EMBL" id="MCI89978.1"/>
    </source>
</evidence>
<organism evidence="2 3">
    <name type="scientific">Trifolium medium</name>
    <dbReference type="NCBI Taxonomy" id="97028"/>
    <lineage>
        <taxon>Eukaryota</taxon>
        <taxon>Viridiplantae</taxon>
        <taxon>Streptophyta</taxon>
        <taxon>Embryophyta</taxon>
        <taxon>Tracheophyta</taxon>
        <taxon>Spermatophyta</taxon>
        <taxon>Magnoliopsida</taxon>
        <taxon>eudicotyledons</taxon>
        <taxon>Gunneridae</taxon>
        <taxon>Pentapetalae</taxon>
        <taxon>rosids</taxon>
        <taxon>fabids</taxon>
        <taxon>Fabales</taxon>
        <taxon>Fabaceae</taxon>
        <taxon>Papilionoideae</taxon>
        <taxon>50 kb inversion clade</taxon>
        <taxon>NPAAA clade</taxon>
        <taxon>Hologalegina</taxon>
        <taxon>IRL clade</taxon>
        <taxon>Trifolieae</taxon>
        <taxon>Trifolium</taxon>
    </lineage>
</organism>
<reference evidence="2 3" key="1">
    <citation type="journal article" date="2018" name="Front. Plant Sci.">
        <title>Red Clover (Trifolium pratense) and Zigzag Clover (T. medium) - A Picture of Genomic Similarities and Differences.</title>
        <authorList>
            <person name="Dluhosova J."/>
            <person name="Istvanek J."/>
            <person name="Nedelnik J."/>
            <person name="Repkova J."/>
        </authorList>
    </citation>
    <scope>NUCLEOTIDE SEQUENCE [LARGE SCALE GENOMIC DNA]</scope>
    <source>
        <strain evidence="3">cv. 10/8</strain>
        <tissue evidence="2">Leaf</tissue>
    </source>
</reference>
<feature type="non-terminal residue" evidence="2">
    <location>
        <position position="38"/>
    </location>
</feature>
<sequence>MNHTSVVEVIEENHDEPNNNENSMLKVMEVSTDDGEEV</sequence>
<evidence type="ECO:0000256" key="1">
    <source>
        <dbReference type="SAM" id="MobiDB-lite"/>
    </source>
</evidence>
<proteinExistence type="predicted"/>
<keyword evidence="3" id="KW-1185">Reference proteome</keyword>
<evidence type="ECO:0000313" key="3">
    <source>
        <dbReference type="Proteomes" id="UP000265520"/>
    </source>
</evidence>
<dbReference type="AlphaFoldDB" id="A0A392VNJ9"/>
<protein>
    <submittedName>
        <fullName evidence="2">Uncharacterized protein</fullName>
    </submittedName>
</protein>
<accession>A0A392VNJ9</accession>
<name>A0A392VNJ9_9FABA</name>
<feature type="region of interest" description="Disordered" evidence="1">
    <location>
        <begin position="1"/>
        <end position="23"/>
    </location>
</feature>
<dbReference type="Proteomes" id="UP000265520">
    <property type="component" value="Unassembled WGS sequence"/>
</dbReference>
<dbReference type="EMBL" id="LXQA011231880">
    <property type="protein sequence ID" value="MCI89978.1"/>
    <property type="molecule type" value="Genomic_DNA"/>
</dbReference>